<dbReference type="AlphaFoldDB" id="A0A1I8GWJ3"/>
<name>A0A1I8GWJ3_9PLAT</name>
<evidence type="ECO:0000313" key="2">
    <source>
        <dbReference type="Proteomes" id="UP000095280"/>
    </source>
</evidence>
<feature type="compositionally biased region" description="Gly residues" evidence="1">
    <location>
        <begin position="1"/>
        <end position="23"/>
    </location>
</feature>
<organism evidence="2 3">
    <name type="scientific">Macrostomum lignano</name>
    <dbReference type="NCBI Taxonomy" id="282301"/>
    <lineage>
        <taxon>Eukaryota</taxon>
        <taxon>Metazoa</taxon>
        <taxon>Spiralia</taxon>
        <taxon>Lophotrochozoa</taxon>
        <taxon>Platyhelminthes</taxon>
        <taxon>Rhabditophora</taxon>
        <taxon>Macrostomorpha</taxon>
        <taxon>Macrostomida</taxon>
        <taxon>Macrostomidae</taxon>
        <taxon>Macrostomum</taxon>
    </lineage>
</organism>
<protein>
    <submittedName>
        <fullName evidence="3">Spondin domain-containing protein</fullName>
    </submittedName>
</protein>
<sequence>QSMTPAGGGGGSSGGGGGGGGGSSEDRPAYFRSVHFHNSWHPGRKRSEARFGNVAEHLLEMKLIEMAEERHPQSWNWITDSN</sequence>
<keyword evidence="2" id="KW-1185">Reference proteome</keyword>
<feature type="region of interest" description="Disordered" evidence="1">
    <location>
        <begin position="1"/>
        <end position="29"/>
    </location>
</feature>
<accession>A0A1I8GWJ3</accession>
<proteinExistence type="predicted"/>
<evidence type="ECO:0000313" key="3">
    <source>
        <dbReference type="WBParaSite" id="maker-uti_cns_0003397-snap-gene-0.4-mRNA-1"/>
    </source>
</evidence>
<dbReference type="Proteomes" id="UP000095280">
    <property type="component" value="Unplaced"/>
</dbReference>
<dbReference type="WBParaSite" id="maker-uti_cns_0003397-snap-gene-0.4-mRNA-1">
    <property type="protein sequence ID" value="maker-uti_cns_0003397-snap-gene-0.4-mRNA-1"/>
    <property type="gene ID" value="maker-uti_cns_0003397-snap-gene-0.4"/>
</dbReference>
<reference evidence="3" key="1">
    <citation type="submission" date="2016-11" db="UniProtKB">
        <authorList>
            <consortium name="WormBaseParasite"/>
        </authorList>
    </citation>
    <scope>IDENTIFICATION</scope>
</reference>
<evidence type="ECO:0000256" key="1">
    <source>
        <dbReference type="SAM" id="MobiDB-lite"/>
    </source>
</evidence>